<dbReference type="Proteomes" id="UP000827872">
    <property type="component" value="Linkage Group LG02"/>
</dbReference>
<keyword evidence="2" id="KW-1185">Reference proteome</keyword>
<accession>A0ACB8G733</accession>
<name>A0ACB8G733_9SAUR</name>
<dbReference type="EMBL" id="CM037615">
    <property type="protein sequence ID" value="KAH8014952.1"/>
    <property type="molecule type" value="Genomic_DNA"/>
</dbReference>
<protein>
    <submittedName>
        <fullName evidence="1">Uncharacterized protein</fullName>
    </submittedName>
</protein>
<comment type="caution">
    <text evidence="1">The sequence shown here is derived from an EMBL/GenBank/DDBJ whole genome shotgun (WGS) entry which is preliminary data.</text>
</comment>
<evidence type="ECO:0000313" key="1">
    <source>
        <dbReference type="EMBL" id="KAH8014952.1"/>
    </source>
</evidence>
<evidence type="ECO:0000313" key="2">
    <source>
        <dbReference type="Proteomes" id="UP000827872"/>
    </source>
</evidence>
<proteinExistence type="predicted"/>
<gene>
    <name evidence="1" type="ORF">K3G42_032607</name>
</gene>
<sequence length="108" mass="11798">MHPRKRDMLISTCLAAVESKRAGMGREAELFLCQKKGGSKLVQHGSSPANVFRFSDVLMTTTYTYSCSVSLLTTAKAALLVLGFCRSQHNVELLYKEKAVVSLLNSGV</sequence>
<reference evidence="1" key="1">
    <citation type="submission" date="2021-08" db="EMBL/GenBank/DDBJ databases">
        <title>The first chromosome-level gecko genome reveals the dynamic sex chromosomes of Neotropical dwarf geckos (Sphaerodactylidae: Sphaerodactylus).</title>
        <authorList>
            <person name="Pinto B.J."/>
            <person name="Keating S.E."/>
            <person name="Gamble T."/>
        </authorList>
    </citation>
    <scope>NUCLEOTIDE SEQUENCE</scope>
    <source>
        <strain evidence="1">TG3544</strain>
    </source>
</reference>
<organism evidence="1 2">
    <name type="scientific">Sphaerodactylus townsendi</name>
    <dbReference type="NCBI Taxonomy" id="933632"/>
    <lineage>
        <taxon>Eukaryota</taxon>
        <taxon>Metazoa</taxon>
        <taxon>Chordata</taxon>
        <taxon>Craniata</taxon>
        <taxon>Vertebrata</taxon>
        <taxon>Euteleostomi</taxon>
        <taxon>Lepidosauria</taxon>
        <taxon>Squamata</taxon>
        <taxon>Bifurcata</taxon>
        <taxon>Gekkota</taxon>
        <taxon>Sphaerodactylidae</taxon>
        <taxon>Sphaerodactylus</taxon>
    </lineage>
</organism>